<dbReference type="Pfam" id="PF02991">
    <property type="entry name" value="ATG8"/>
    <property type="match status" value="1"/>
</dbReference>
<dbReference type="SUPFAM" id="SSF54236">
    <property type="entry name" value="Ubiquitin-like"/>
    <property type="match status" value="1"/>
</dbReference>
<dbReference type="PANTHER" id="PTHR10969">
    <property type="entry name" value="MICROTUBULE-ASSOCIATED PROTEINS 1A/1B LIGHT CHAIN 3-RELATED"/>
    <property type="match status" value="1"/>
</dbReference>
<evidence type="ECO:0000256" key="1">
    <source>
        <dbReference type="ARBA" id="ARBA00004370"/>
    </source>
</evidence>
<gene>
    <name evidence="7" type="ORF">EZS28_025349</name>
</gene>
<dbReference type="EMBL" id="SNRW01008693">
    <property type="protein sequence ID" value="KAA6379125.1"/>
    <property type="molecule type" value="Genomic_DNA"/>
</dbReference>
<dbReference type="InterPro" id="IPR029071">
    <property type="entry name" value="Ubiquitin-like_domsf"/>
</dbReference>
<dbReference type="InterPro" id="IPR004241">
    <property type="entry name" value="Atg8-like"/>
</dbReference>
<organism evidence="7 8">
    <name type="scientific">Streblomastix strix</name>
    <dbReference type="NCBI Taxonomy" id="222440"/>
    <lineage>
        <taxon>Eukaryota</taxon>
        <taxon>Metamonada</taxon>
        <taxon>Preaxostyla</taxon>
        <taxon>Oxymonadida</taxon>
        <taxon>Streblomastigidae</taxon>
        <taxon>Streblomastix</taxon>
    </lineage>
</organism>
<accession>A0A5J4V9E6</accession>
<keyword evidence="3" id="KW-0472">Membrane</keyword>
<evidence type="ECO:0000313" key="7">
    <source>
        <dbReference type="EMBL" id="KAA6379125.1"/>
    </source>
</evidence>
<dbReference type="AlphaFoldDB" id="A0A5J4V9E6"/>
<proteinExistence type="inferred from homology"/>
<comment type="caution">
    <text evidence="7">The sequence shown here is derived from an EMBL/GenBank/DDBJ whole genome shotgun (WGS) entry which is preliminary data.</text>
</comment>
<evidence type="ECO:0000256" key="4">
    <source>
        <dbReference type="ARBA" id="ARBA00023288"/>
    </source>
</evidence>
<keyword evidence="4 5" id="KW-0449">Lipoprotein</keyword>
<dbReference type="OrthoDB" id="6738456at2759"/>
<reference evidence="7 8" key="1">
    <citation type="submission" date="2019-03" db="EMBL/GenBank/DDBJ databases">
        <title>Single cell metagenomics reveals metabolic interactions within the superorganism composed of flagellate Streblomastix strix and complex community of Bacteroidetes bacteria on its surface.</title>
        <authorList>
            <person name="Treitli S.C."/>
            <person name="Kolisko M."/>
            <person name="Husnik F."/>
            <person name="Keeling P."/>
            <person name="Hampl V."/>
        </authorList>
    </citation>
    <scope>NUCLEOTIDE SEQUENCE [LARGE SCALE GENOMIC DNA]</scope>
    <source>
        <strain evidence="7">ST1C</strain>
    </source>
</reference>
<keyword evidence="6" id="KW-0072">Autophagy</keyword>
<dbReference type="GO" id="GO:0016020">
    <property type="term" value="C:membrane"/>
    <property type="evidence" value="ECO:0007669"/>
    <property type="project" value="UniProtKB-SubCell"/>
</dbReference>
<evidence type="ECO:0000256" key="6">
    <source>
        <dbReference type="RuleBase" id="RU004384"/>
    </source>
</evidence>
<feature type="lipid moiety-binding region" description="Phosphatidylserine amidated glycine; alternate" evidence="5">
    <location>
        <position position="122"/>
    </location>
</feature>
<comment type="subcellular location">
    <subcellularLocation>
        <location evidence="1">Membrane</location>
    </subcellularLocation>
</comment>
<dbReference type="Gene3D" id="3.10.20.90">
    <property type="entry name" value="Phosphatidylinositol 3-kinase Catalytic Subunit, Chain A, domain 1"/>
    <property type="match status" value="1"/>
</dbReference>
<dbReference type="Proteomes" id="UP000324800">
    <property type="component" value="Unassembled WGS sequence"/>
</dbReference>
<evidence type="ECO:0000256" key="5">
    <source>
        <dbReference type="PIRSR" id="PIRSR604241-50"/>
    </source>
</evidence>
<protein>
    <recommendedName>
        <fullName evidence="6">Autophagy-related protein</fullName>
    </recommendedName>
</protein>
<dbReference type="GO" id="GO:0006914">
    <property type="term" value="P:autophagy"/>
    <property type="evidence" value="ECO:0007669"/>
    <property type="project" value="UniProtKB-KW"/>
</dbReference>
<evidence type="ECO:0000256" key="2">
    <source>
        <dbReference type="ARBA" id="ARBA00007293"/>
    </source>
</evidence>
<comment type="similarity">
    <text evidence="2 6">Belongs to the ATG8 family.</text>
</comment>
<name>A0A5J4V9E6_9EUKA</name>
<evidence type="ECO:0000313" key="8">
    <source>
        <dbReference type="Proteomes" id="UP000324800"/>
    </source>
</evidence>
<sequence>MVKESPFKTKYPLAVRKAEADKMIAKYPDRVPVICERAEKSDIPEIDKKKFLVQSDMTIGQFVYVIRKRIKLSPEKAIFVFIDNSIPPTAAVMSTIYAQYKMKHPTDDGFLYITYSGENTFGQ</sequence>
<evidence type="ECO:0000256" key="3">
    <source>
        <dbReference type="ARBA" id="ARBA00023136"/>
    </source>
</evidence>